<evidence type="ECO:0000313" key="2">
    <source>
        <dbReference type="Proteomes" id="UP000612362"/>
    </source>
</evidence>
<sequence>MNTAATQLIPRKVLFGNPVKSSPQISPDGRRLAYLAPVENALNAWVGSLKGDDYQPVTEDKERGIRFYFWMADNTHIAYIQDAGVDENWRLYLTNVETRETRDLTPFANVQVRVTRHDKHFPTELLIALNKEDPRVHDVYHLDLLENAPLPFLHW</sequence>
<name>A0A8J3MN40_9CHLR</name>
<evidence type="ECO:0008006" key="3">
    <source>
        <dbReference type="Google" id="ProtNLM"/>
    </source>
</evidence>
<dbReference type="Gene3D" id="2.120.10.30">
    <property type="entry name" value="TolB, C-terminal domain"/>
    <property type="match status" value="1"/>
</dbReference>
<dbReference type="InterPro" id="IPR011042">
    <property type="entry name" value="6-blade_b-propeller_TolB-like"/>
</dbReference>
<dbReference type="RefSeq" id="WP_220191854.1">
    <property type="nucleotide sequence ID" value="NZ_BNJF01000001.1"/>
</dbReference>
<comment type="caution">
    <text evidence="1">The sequence shown here is derived from an EMBL/GenBank/DDBJ whole genome shotgun (WGS) entry which is preliminary data.</text>
</comment>
<keyword evidence="2" id="KW-1185">Reference proteome</keyword>
<organism evidence="1 2">
    <name type="scientific">Ktedonospora formicarum</name>
    <dbReference type="NCBI Taxonomy" id="2778364"/>
    <lineage>
        <taxon>Bacteria</taxon>
        <taxon>Bacillati</taxon>
        <taxon>Chloroflexota</taxon>
        <taxon>Ktedonobacteria</taxon>
        <taxon>Ktedonobacterales</taxon>
        <taxon>Ktedonobacteraceae</taxon>
        <taxon>Ktedonospora</taxon>
    </lineage>
</organism>
<gene>
    <name evidence="1" type="ORF">KSX_04600</name>
</gene>
<evidence type="ECO:0000313" key="1">
    <source>
        <dbReference type="EMBL" id="GHO42297.1"/>
    </source>
</evidence>
<dbReference type="SUPFAM" id="SSF82171">
    <property type="entry name" value="DPP6 N-terminal domain-like"/>
    <property type="match status" value="1"/>
</dbReference>
<protein>
    <recommendedName>
        <fullName evidence="3">S9 family peptidase</fullName>
    </recommendedName>
</protein>
<accession>A0A8J3MN40</accession>
<dbReference type="Proteomes" id="UP000612362">
    <property type="component" value="Unassembled WGS sequence"/>
</dbReference>
<dbReference type="AlphaFoldDB" id="A0A8J3MN40"/>
<proteinExistence type="predicted"/>
<dbReference type="EMBL" id="BNJF01000001">
    <property type="protein sequence ID" value="GHO42297.1"/>
    <property type="molecule type" value="Genomic_DNA"/>
</dbReference>
<reference evidence="1" key="1">
    <citation type="submission" date="2020-10" db="EMBL/GenBank/DDBJ databases">
        <title>Taxonomic study of unclassified bacteria belonging to the class Ktedonobacteria.</title>
        <authorList>
            <person name="Yabe S."/>
            <person name="Wang C.M."/>
            <person name="Zheng Y."/>
            <person name="Sakai Y."/>
            <person name="Cavaletti L."/>
            <person name="Monciardini P."/>
            <person name="Donadio S."/>
        </authorList>
    </citation>
    <scope>NUCLEOTIDE SEQUENCE</scope>
    <source>
        <strain evidence="1">SOSP1-1</strain>
    </source>
</reference>